<dbReference type="STRING" id="451379.A0A0N5AAY3"/>
<keyword evidence="3" id="KW-0732">Signal</keyword>
<dbReference type="SUPFAM" id="SSF57610">
    <property type="entry name" value="Thyroglobulin type-1 domain"/>
    <property type="match status" value="2"/>
</dbReference>
<name>A0A0N5AAY3_9BILA</name>
<keyword evidence="9" id="KW-0472">Membrane</keyword>
<dbReference type="PROSITE" id="PS00018">
    <property type="entry name" value="EF_HAND_1"/>
    <property type="match status" value="1"/>
</dbReference>
<sequence length="643" mass="73306">MSLSTASTSKFLMKYIWQIIIYTLTFTLLPFCSAFLLPDSVDKTSNIDDVKTSEKCNPSVLCTANDTTMAKVCGTDGRTYYSICGIKKAVCNGEPVQKYHDGPCFGNESCPLARKFRTQIAAKQGNYVFIPECNKTDQSYLPTQCFKKLGYCWCVDKDGRPIQGTSVKDSTPICHHGKERVIIKVGRRSHRTNDTLFETTFELSSSKGCTAVDRSNFNDDFYKQFQKDYGNTGMHSQDVQKPLGVIIRKFAEYDTDQDSLLNRSEVKKMKKELRKKDKFSRPCLRRLFRNCDFNGNNTIEIDEWIRCLGVNISSSYDSFDSLRDNASFYYYKTENSFGKLDNVRYASSNGSDLEISLKNNISNRPLPANNRIHKKYPAVEHDNFFVEEECSKAREKALTSSDPRSYVPSCIGPDDLYYNATQCYPQENLCWCVEPNGAVIFGSAASSNNIKCDSGGISKFWQTLMLIKNTTNNRINNISGFRSLNRNKTKGTGCLLKKMKRFIRIHSENLKRICCEVRYNCKSCPAAATTASTSSNCRLPSGISDEELLHCGAKLSFERLDTNHNLVLEKNEWRVYKAELNKAECYQRTRKCARLYMRYCDGDNNMQITESEWMSCTVGGHLSIIQQLMRITNPFLDVLRYEV</sequence>
<evidence type="ECO:0000256" key="7">
    <source>
        <dbReference type="ARBA" id="ARBA00023180"/>
    </source>
</evidence>
<dbReference type="InterPro" id="IPR019577">
    <property type="entry name" value="SPARC/Testican_Ca-bd-dom"/>
</dbReference>
<evidence type="ECO:0000259" key="11">
    <source>
        <dbReference type="PROSITE" id="PS51162"/>
    </source>
</evidence>
<dbReference type="GO" id="GO:0005615">
    <property type="term" value="C:extracellular space"/>
    <property type="evidence" value="ECO:0007669"/>
    <property type="project" value="TreeGrafter"/>
</dbReference>
<evidence type="ECO:0000256" key="3">
    <source>
        <dbReference type="ARBA" id="ARBA00022729"/>
    </source>
</evidence>
<feature type="disulfide bond" evidence="8">
    <location>
        <begin position="154"/>
        <end position="174"/>
    </location>
</feature>
<dbReference type="SMART" id="SM00211">
    <property type="entry name" value="TY"/>
    <property type="match status" value="2"/>
</dbReference>
<keyword evidence="9" id="KW-0812">Transmembrane</keyword>
<dbReference type="Pfam" id="PF07648">
    <property type="entry name" value="Kazal_2"/>
    <property type="match status" value="1"/>
</dbReference>
<keyword evidence="13" id="KW-1185">Reference proteome</keyword>
<dbReference type="Gene3D" id="3.30.60.30">
    <property type="match status" value="1"/>
</dbReference>
<feature type="disulfide bond" evidence="8">
    <location>
        <begin position="423"/>
        <end position="430"/>
    </location>
</feature>
<dbReference type="Gene3D" id="1.10.238.10">
    <property type="entry name" value="EF-hand"/>
    <property type="match status" value="2"/>
</dbReference>
<accession>A0A0N5AAY3</accession>
<dbReference type="PROSITE" id="PS51465">
    <property type="entry name" value="KAZAL_2"/>
    <property type="match status" value="1"/>
</dbReference>
<dbReference type="WBParaSite" id="SMUV_0000130901-mRNA-1">
    <property type="protein sequence ID" value="SMUV_0000130901-mRNA-1"/>
    <property type="gene ID" value="SMUV_0000130901"/>
</dbReference>
<dbReference type="SUPFAM" id="SSF100895">
    <property type="entry name" value="Kazal-type serine protease inhibitors"/>
    <property type="match status" value="1"/>
</dbReference>
<dbReference type="Pfam" id="PF00086">
    <property type="entry name" value="Thyroglobulin_1"/>
    <property type="match status" value="2"/>
</dbReference>
<keyword evidence="6 8" id="KW-1015">Disulfide bond</keyword>
<keyword evidence="9" id="KW-1133">Transmembrane helix</keyword>
<keyword evidence="4" id="KW-0677">Repeat</keyword>
<organism evidence="13 14">
    <name type="scientific">Syphacia muris</name>
    <dbReference type="NCBI Taxonomy" id="451379"/>
    <lineage>
        <taxon>Eukaryota</taxon>
        <taxon>Metazoa</taxon>
        <taxon>Ecdysozoa</taxon>
        <taxon>Nematoda</taxon>
        <taxon>Chromadorea</taxon>
        <taxon>Rhabditida</taxon>
        <taxon>Spirurina</taxon>
        <taxon>Oxyuridomorpha</taxon>
        <taxon>Oxyuroidea</taxon>
        <taxon>Oxyuridae</taxon>
        <taxon>Syphacia</taxon>
    </lineage>
</organism>
<feature type="disulfide bond" evidence="8">
    <location>
        <begin position="432"/>
        <end position="452"/>
    </location>
</feature>
<dbReference type="CDD" id="cd00104">
    <property type="entry name" value="KAZAL_FS"/>
    <property type="match status" value="1"/>
</dbReference>
<dbReference type="Gene3D" id="4.10.800.10">
    <property type="entry name" value="Thyroglobulin type-1"/>
    <property type="match status" value="2"/>
</dbReference>
<dbReference type="PROSITE" id="PS51162">
    <property type="entry name" value="THYROGLOBULIN_1_2"/>
    <property type="match status" value="2"/>
</dbReference>
<evidence type="ECO:0000256" key="9">
    <source>
        <dbReference type="SAM" id="Phobius"/>
    </source>
</evidence>
<evidence type="ECO:0000256" key="5">
    <source>
        <dbReference type="ARBA" id="ARBA00022837"/>
    </source>
</evidence>
<dbReference type="InterPro" id="IPR051950">
    <property type="entry name" value="Dev_reg/Prot_inhib"/>
</dbReference>
<dbReference type="InterPro" id="IPR002350">
    <property type="entry name" value="Kazal_dom"/>
</dbReference>
<dbReference type="GO" id="GO:0005509">
    <property type="term" value="F:calcium ion binding"/>
    <property type="evidence" value="ECO:0007669"/>
    <property type="project" value="InterPro"/>
</dbReference>
<evidence type="ECO:0000256" key="4">
    <source>
        <dbReference type="ARBA" id="ARBA00022737"/>
    </source>
</evidence>
<evidence type="ECO:0000256" key="6">
    <source>
        <dbReference type="ARBA" id="ARBA00023157"/>
    </source>
</evidence>
<keyword evidence="2" id="KW-0964">Secreted</keyword>
<feature type="domain" description="Thyroglobulin type-1" evidence="11">
    <location>
        <begin position="387"/>
        <end position="452"/>
    </location>
</feature>
<dbReference type="InterPro" id="IPR000716">
    <property type="entry name" value="Thyroglobulin_1"/>
</dbReference>
<dbReference type="SMART" id="SM00280">
    <property type="entry name" value="KAZAL"/>
    <property type="match status" value="1"/>
</dbReference>
<dbReference type="InterPro" id="IPR018247">
    <property type="entry name" value="EF_Hand_1_Ca_BS"/>
</dbReference>
<evidence type="ECO:0000256" key="8">
    <source>
        <dbReference type="PROSITE-ProRule" id="PRU00500"/>
    </source>
</evidence>
<feature type="domain" description="Kazal-like" evidence="12">
    <location>
        <begin position="50"/>
        <end position="106"/>
    </location>
</feature>
<comment type="caution">
    <text evidence="8">Lacks conserved residue(s) required for the propagation of feature annotation.</text>
</comment>
<dbReference type="Pfam" id="PF10591">
    <property type="entry name" value="SPARC_Ca_bdg"/>
    <property type="match status" value="2"/>
</dbReference>
<feature type="disulfide bond" evidence="8">
    <location>
        <begin position="145"/>
        <end position="152"/>
    </location>
</feature>
<dbReference type="InterPro" id="IPR011992">
    <property type="entry name" value="EF-hand-dom_pair"/>
</dbReference>
<keyword evidence="7" id="KW-0325">Glycoprotein</keyword>
<proteinExistence type="predicted"/>
<reference evidence="14" key="1">
    <citation type="submission" date="2017-02" db="UniProtKB">
        <authorList>
            <consortium name="WormBaseParasite"/>
        </authorList>
    </citation>
    <scope>IDENTIFICATION</scope>
</reference>
<evidence type="ECO:0000256" key="1">
    <source>
        <dbReference type="ARBA" id="ARBA00004613"/>
    </source>
</evidence>
<dbReference type="CDD" id="cd00191">
    <property type="entry name" value="TY"/>
    <property type="match status" value="2"/>
</dbReference>
<feature type="domain" description="EF-hand" evidence="10">
    <location>
        <begin position="279"/>
        <end position="314"/>
    </location>
</feature>
<evidence type="ECO:0000313" key="14">
    <source>
        <dbReference type="WBParaSite" id="SMUV_0000130901-mRNA-1"/>
    </source>
</evidence>
<feature type="domain" description="Thyroglobulin type-1" evidence="11">
    <location>
        <begin position="107"/>
        <end position="174"/>
    </location>
</feature>
<evidence type="ECO:0000256" key="2">
    <source>
        <dbReference type="ARBA" id="ARBA00022525"/>
    </source>
</evidence>
<keyword evidence="5" id="KW-0106">Calcium</keyword>
<evidence type="ECO:0000313" key="13">
    <source>
        <dbReference type="Proteomes" id="UP000046393"/>
    </source>
</evidence>
<evidence type="ECO:0000259" key="12">
    <source>
        <dbReference type="PROSITE" id="PS51465"/>
    </source>
</evidence>
<dbReference type="Proteomes" id="UP000046393">
    <property type="component" value="Unplaced"/>
</dbReference>
<dbReference type="SMART" id="SM00054">
    <property type="entry name" value="EFh"/>
    <property type="match status" value="3"/>
</dbReference>
<dbReference type="PANTHER" id="PTHR12352:SF3">
    <property type="entry name" value="NIDOGEN-2"/>
    <property type="match status" value="1"/>
</dbReference>
<dbReference type="InterPro" id="IPR002048">
    <property type="entry name" value="EF_hand_dom"/>
</dbReference>
<dbReference type="InterPro" id="IPR036857">
    <property type="entry name" value="Thyroglobulin_1_sf"/>
</dbReference>
<dbReference type="InterPro" id="IPR036058">
    <property type="entry name" value="Kazal_dom_sf"/>
</dbReference>
<feature type="transmembrane region" description="Helical" evidence="9">
    <location>
        <begin position="12"/>
        <end position="37"/>
    </location>
</feature>
<protein>
    <submittedName>
        <fullName evidence="14">SPARC-related modular calcium-binding protein 1</fullName>
    </submittedName>
</protein>
<dbReference type="AlphaFoldDB" id="A0A0N5AAY3"/>
<dbReference type="SUPFAM" id="SSF47473">
    <property type="entry name" value="EF-hand"/>
    <property type="match status" value="1"/>
</dbReference>
<evidence type="ECO:0000259" key="10">
    <source>
        <dbReference type="PROSITE" id="PS50222"/>
    </source>
</evidence>
<dbReference type="PANTHER" id="PTHR12352">
    <property type="entry name" value="SECRETED MODULAR CALCIUM-BINDING PROTEIN"/>
    <property type="match status" value="1"/>
</dbReference>
<dbReference type="PROSITE" id="PS50222">
    <property type="entry name" value="EF_HAND_2"/>
    <property type="match status" value="1"/>
</dbReference>
<comment type="subcellular location">
    <subcellularLocation>
        <location evidence="1">Secreted</location>
    </subcellularLocation>
</comment>